<reference evidence="2 3" key="1">
    <citation type="journal article" date="2012" name="BMC Genomics">
        <title>Genome-guided analysis of physiological and morphological traits of the fermentative acetate oxidizer Thermacetogenium phaeum.</title>
        <authorList>
            <person name="Oehler D."/>
            <person name="Poehlein A."/>
            <person name="Leimbach A."/>
            <person name="Muller N."/>
            <person name="Daniel R."/>
            <person name="Gottschalk G."/>
            <person name="Schink B."/>
        </authorList>
    </citation>
    <scope>NUCLEOTIDE SEQUENCE [LARGE SCALE GENOMIC DNA]</scope>
    <source>
        <strain evidence="3">ATCC BAA-254 / DSM 26808 / PB</strain>
    </source>
</reference>
<evidence type="ECO:0000313" key="2">
    <source>
        <dbReference type="EMBL" id="AFV11858.1"/>
    </source>
</evidence>
<dbReference type="AlphaFoldDB" id="K4LG93"/>
<dbReference type="SUPFAM" id="SSF54523">
    <property type="entry name" value="Pili subunits"/>
    <property type="match status" value="1"/>
</dbReference>
<keyword evidence="1" id="KW-0812">Transmembrane</keyword>
<keyword evidence="3" id="KW-1185">Reference proteome</keyword>
<keyword evidence="1" id="KW-0472">Membrane</keyword>
<dbReference type="Pfam" id="PF07963">
    <property type="entry name" value="N_methyl"/>
    <property type="match status" value="1"/>
</dbReference>
<accession>K4LG93</accession>
<dbReference type="HOGENOM" id="CLU_136679_0_0_9"/>
<dbReference type="STRING" id="1089553.Tph_c16530"/>
<gene>
    <name evidence="2" type="primary">fimT</name>
    <name evidence="2" type="ordered locus">Tph_c16530</name>
</gene>
<evidence type="ECO:0000313" key="3">
    <source>
        <dbReference type="Proteomes" id="UP000000467"/>
    </source>
</evidence>
<dbReference type="KEGG" id="tpz:Tph_c16530"/>
<dbReference type="InterPro" id="IPR012902">
    <property type="entry name" value="N_methyl_site"/>
</dbReference>
<dbReference type="NCBIfam" id="TIGR02532">
    <property type="entry name" value="IV_pilin_GFxxxE"/>
    <property type="match status" value="1"/>
</dbReference>
<dbReference type="eggNOG" id="COG4970">
    <property type="taxonomic scope" value="Bacteria"/>
</dbReference>
<protein>
    <submittedName>
        <fullName evidence="2">Tfp pilus assembly protein FimT</fullName>
    </submittedName>
</protein>
<proteinExistence type="predicted"/>
<dbReference type="Proteomes" id="UP000000467">
    <property type="component" value="Chromosome"/>
</dbReference>
<evidence type="ECO:0000256" key="1">
    <source>
        <dbReference type="SAM" id="Phobius"/>
    </source>
</evidence>
<dbReference type="PROSITE" id="PS51257">
    <property type="entry name" value="PROKAR_LIPOPROTEIN"/>
    <property type="match status" value="1"/>
</dbReference>
<dbReference type="RefSeq" id="WP_015050738.1">
    <property type="nucleotide sequence ID" value="NC_018870.1"/>
</dbReference>
<sequence>MRGQHPNGNGFTLLEVAVTLVIAGVLFACGAVELRMLRTDFNLQFAADRLAADIRSVQQRALGEKTPDYYIDFYTHIDTYRVKKWDTPFSRVITEVRLPQGVDLYSTNFQDNRLVINAKGLPPRGGTITLKSRETGRLKYVIVASITGRVRVSDRPPESWEES</sequence>
<keyword evidence="1" id="KW-1133">Transmembrane helix</keyword>
<name>K4LG93_THEPS</name>
<organism evidence="2 3">
    <name type="scientific">Thermacetogenium phaeum (strain ATCC BAA-254 / DSM 26808 / PB)</name>
    <dbReference type="NCBI Taxonomy" id="1089553"/>
    <lineage>
        <taxon>Bacteria</taxon>
        <taxon>Bacillati</taxon>
        <taxon>Bacillota</taxon>
        <taxon>Clostridia</taxon>
        <taxon>Thermoanaerobacterales</taxon>
        <taxon>Thermoanaerobacteraceae</taxon>
        <taxon>Thermacetogenium</taxon>
    </lineage>
</organism>
<dbReference type="InterPro" id="IPR045584">
    <property type="entry name" value="Pilin-like"/>
</dbReference>
<dbReference type="EMBL" id="CP003732">
    <property type="protein sequence ID" value="AFV11858.1"/>
    <property type="molecule type" value="Genomic_DNA"/>
</dbReference>
<feature type="transmembrane region" description="Helical" evidence="1">
    <location>
        <begin position="12"/>
        <end position="32"/>
    </location>
</feature>